<dbReference type="Pfam" id="PF00481">
    <property type="entry name" value="PP2C"/>
    <property type="match status" value="2"/>
</dbReference>
<comment type="cofactor">
    <cofactor evidence="1">
        <name>Mn(2+)</name>
        <dbReference type="ChEBI" id="CHEBI:29035"/>
    </cofactor>
</comment>
<protein>
    <recommendedName>
        <fullName evidence="3">protein-serine/threonine phosphatase</fullName>
        <ecNumber evidence="3">3.1.3.16</ecNumber>
    </recommendedName>
</protein>
<dbReference type="InterPro" id="IPR015655">
    <property type="entry name" value="PP2C"/>
</dbReference>
<dbReference type="InterPro" id="IPR001932">
    <property type="entry name" value="PPM-type_phosphatase-like_dom"/>
</dbReference>
<evidence type="ECO:0000313" key="13">
    <source>
        <dbReference type="Proteomes" id="UP001567538"/>
    </source>
</evidence>
<evidence type="ECO:0000256" key="5">
    <source>
        <dbReference type="ARBA" id="ARBA00022801"/>
    </source>
</evidence>
<dbReference type="InterPro" id="IPR036457">
    <property type="entry name" value="PPM-type-like_dom_sf"/>
</dbReference>
<keyword evidence="8" id="KW-0464">Manganese</keyword>
<organism evidence="12 13">
    <name type="scientific">Salvia divinorum</name>
    <name type="common">Maria pastora</name>
    <name type="synonym">Diviner's sage</name>
    <dbReference type="NCBI Taxonomy" id="28513"/>
    <lineage>
        <taxon>Eukaryota</taxon>
        <taxon>Viridiplantae</taxon>
        <taxon>Streptophyta</taxon>
        <taxon>Embryophyta</taxon>
        <taxon>Tracheophyta</taxon>
        <taxon>Spermatophyta</taxon>
        <taxon>Magnoliopsida</taxon>
        <taxon>eudicotyledons</taxon>
        <taxon>Gunneridae</taxon>
        <taxon>Pentapetalae</taxon>
        <taxon>asterids</taxon>
        <taxon>lamiids</taxon>
        <taxon>Lamiales</taxon>
        <taxon>Lamiaceae</taxon>
        <taxon>Nepetoideae</taxon>
        <taxon>Mentheae</taxon>
        <taxon>Salviinae</taxon>
        <taxon>Salvia</taxon>
        <taxon>Salvia subgen. Calosphace</taxon>
    </lineage>
</organism>
<dbReference type="SMART" id="SM00332">
    <property type="entry name" value="PP2Cc"/>
    <property type="match status" value="1"/>
</dbReference>
<reference evidence="12 13" key="1">
    <citation type="submission" date="2024-06" db="EMBL/GenBank/DDBJ databases">
        <title>A chromosome level genome sequence of Diviner's sage (Salvia divinorum).</title>
        <authorList>
            <person name="Ford S.A."/>
            <person name="Ro D.-K."/>
            <person name="Ness R.W."/>
            <person name="Phillips M.A."/>
        </authorList>
    </citation>
    <scope>NUCLEOTIDE SEQUENCE [LARGE SCALE GENOMIC DNA]</scope>
    <source>
        <strain evidence="12">SAF-2024a</strain>
        <tissue evidence="12">Leaf</tissue>
    </source>
</reference>
<keyword evidence="5 9" id="KW-0378">Hydrolase</keyword>
<proteinExistence type="inferred from homology"/>
<gene>
    <name evidence="12" type="ORF">AAHA92_26632</name>
</gene>
<dbReference type="CDD" id="cd00143">
    <property type="entry name" value="PP2Cc"/>
    <property type="match status" value="1"/>
</dbReference>
<evidence type="ECO:0000256" key="7">
    <source>
        <dbReference type="ARBA" id="ARBA00022912"/>
    </source>
</evidence>
<dbReference type="PROSITE" id="PS51746">
    <property type="entry name" value="PPM_2"/>
    <property type="match status" value="1"/>
</dbReference>
<keyword evidence="13" id="KW-1185">Reference proteome</keyword>
<evidence type="ECO:0000313" key="12">
    <source>
        <dbReference type="EMBL" id="KAL1542553.1"/>
    </source>
</evidence>
<evidence type="ECO:0000259" key="11">
    <source>
        <dbReference type="PROSITE" id="PS51746"/>
    </source>
</evidence>
<feature type="region of interest" description="Disordered" evidence="10">
    <location>
        <begin position="365"/>
        <end position="388"/>
    </location>
</feature>
<feature type="region of interest" description="Disordered" evidence="10">
    <location>
        <begin position="183"/>
        <end position="204"/>
    </location>
</feature>
<dbReference type="EMBL" id="JBEAFC010000009">
    <property type="protein sequence ID" value="KAL1542553.1"/>
    <property type="molecule type" value="Genomic_DNA"/>
</dbReference>
<evidence type="ECO:0000256" key="1">
    <source>
        <dbReference type="ARBA" id="ARBA00001936"/>
    </source>
</evidence>
<name>A0ABD1GHN2_SALDI</name>
<dbReference type="Gene3D" id="3.60.40.10">
    <property type="entry name" value="PPM-type phosphatase domain"/>
    <property type="match status" value="1"/>
</dbReference>
<evidence type="ECO:0000256" key="3">
    <source>
        <dbReference type="ARBA" id="ARBA00013081"/>
    </source>
</evidence>
<evidence type="ECO:0000256" key="2">
    <source>
        <dbReference type="ARBA" id="ARBA00001946"/>
    </source>
</evidence>
<keyword evidence="7 9" id="KW-0904">Protein phosphatase</keyword>
<dbReference type="GO" id="GO:0004722">
    <property type="term" value="F:protein serine/threonine phosphatase activity"/>
    <property type="evidence" value="ECO:0007669"/>
    <property type="project" value="UniProtKB-EC"/>
</dbReference>
<accession>A0ABD1GHN2</accession>
<sequence>MLPSWFKPSVDNSGYWEVELGQHQWGEFSMAAIKSNLVAEGHSQLESGSMRLHPSGYYGTFVGLYDGHGGSNASEFIRDHLFEIVKELASNGGEMSVGVLDLSFLALDQQYRQLVEKEGEALPNLLSAGSSCLVGVVIGGRVYVAYVGGSRAVLGRLVRPKRHVPLVLKRVARSKRQAIPLSTGQSANLPSVPQELETPHPRDHSILRNNDYSWRVMGLIRKKRSIGNIPEFNRRPIMSERSRVEQPFNKLIILKEPALVNHELLPEDEFIIFGSPGLWKHLSNEAAVDKVKNSRRKGIAKKLLKKALKKGAWDDHKLKYKKLKKLNITERRSIHDDISVVVLFLDHKLISSGRCNHLSVISYDASSSQPRADGDSSSSTDGASGKQPLTYVASTSQSYTGEASTSQPYIDVASTSQTRTAGASTSQPYTGEASTSQTRTAGTSTSQPHTGEASTSQPRTGEASTSQPYIDVASTSQTRTAGASTSQPYIDVASTSQTRTAGASTSQPHTDVASTSQPRTGEASTSQPQTGEASTSQPHTDEASTSQTRTAGASFSKFKTWPGFSRRYGT</sequence>
<comment type="cofactor">
    <cofactor evidence="2">
        <name>Mg(2+)</name>
        <dbReference type="ChEBI" id="CHEBI:18420"/>
    </cofactor>
</comment>
<dbReference type="InterPro" id="IPR000222">
    <property type="entry name" value="PP2C_BS"/>
</dbReference>
<dbReference type="PROSITE" id="PS01032">
    <property type="entry name" value="PPM_1"/>
    <property type="match status" value="1"/>
</dbReference>
<feature type="compositionally biased region" description="Low complexity" evidence="10">
    <location>
        <begin position="375"/>
        <end position="385"/>
    </location>
</feature>
<keyword evidence="6" id="KW-0460">Magnesium</keyword>
<dbReference type="AlphaFoldDB" id="A0ABD1GHN2"/>
<feature type="region of interest" description="Disordered" evidence="10">
    <location>
        <begin position="415"/>
        <end position="469"/>
    </location>
</feature>
<feature type="compositionally biased region" description="Polar residues" evidence="10">
    <location>
        <begin position="495"/>
        <end position="553"/>
    </location>
</feature>
<feature type="domain" description="PPM-type phosphatase" evidence="11">
    <location>
        <begin position="37"/>
        <end position="345"/>
    </location>
</feature>
<keyword evidence="4" id="KW-0479">Metal-binding</keyword>
<dbReference type="Proteomes" id="UP001567538">
    <property type="component" value="Unassembled WGS sequence"/>
</dbReference>
<evidence type="ECO:0000256" key="4">
    <source>
        <dbReference type="ARBA" id="ARBA00022723"/>
    </source>
</evidence>
<evidence type="ECO:0000256" key="10">
    <source>
        <dbReference type="SAM" id="MobiDB-lite"/>
    </source>
</evidence>
<comment type="caution">
    <text evidence="12">The sequence shown here is derived from an EMBL/GenBank/DDBJ whole genome shotgun (WGS) entry which is preliminary data.</text>
</comment>
<dbReference type="EC" id="3.1.3.16" evidence="3"/>
<evidence type="ECO:0000256" key="6">
    <source>
        <dbReference type="ARBA" id="ARBA00022842"/>
    </source>
</evidence>
<evidence type="ECO:0000256" key="9">
    <source>
        <dbReference type="RuleBase" id="RU003465"/>
    </source>
</evidence>
<dbReference type="GO" id="GO:0046872">
    <property type="term" value="F:metal ion binding"/>
    <property type="evidence" value="ECO:0007669"/>
    <property type="project" value="UniProtKB-KW"/>
</dbReference>
<dbReference type="SUPFAM" id="SSF81606">
    <property type="entry name" value="PP2C-like"/>
    <property type="match status" value="1"/>
</dbReference>
<dbReference type="PANTHER" id="PTHR47992">
    <property type="entry name" value="PROTEIN PHOSPHATASE"/>
    <property type="match status" value="1"/>
</dbReference>
<comment type="similarity">
    <text evidence="9">Belongs to the PP2C family.</text>
</comment>
<feature type="region of interest" description="Disordered" evidence="10">
    <location>
        <begin position="495"/>
        <end position="570"/>
    </location>
</feature>
<evidence type="ECO:0000256" key="8">
    <source>
        <dbReference type="ARBA" id="ARBA00023211"/>
    </source>
</evidence>